<evidence type="ECO:0000313" key="2">
    <source>
        <dbReference type="EMBL" id="KAL3860649.1"/>
    </source>
</evidence>
<keyword evidence="1" id="KW-0732">Signal</keyword>
<gene>
    <name evidence="2" type="ORF">ACJMK2_010744</name>
</gene>
<feature type="chain" id="PRO_5044821898" evidence="1">
    <location>
        <begin position="21"/>
        <end position="540"/>
    </location>
</feature>
<proteinExistence type="predicted"/>
<accession>A0ABD3VGE7</accession>
<organism evidence="2 3">
    <name type="scientific">Sinanodonta woodiana</name>
    <name type="common">Chinese pond mussel</name>
    <name type="synonym">Anodonta woodiana</name>
    <dbReference type="NCBI Taxonomy" id="1069815"/>
    <lineage>
        <taxon>Eukaryota</taxon>
        <taxon>Metazoa</taxon>
        <taxon>Spiralia</taxon>
        <taxon>Lophotrochozoa</taxon>
        <taxon>Mollusca</taxon>
        <taxon>Bivalvia</taxon>
        <taxon>Autobranchia</taxon>
        <taxon>Heteroconchia</taxon>
        <taxon>Palaeoheterodonta</taxon>
        <taxon>Unionida</taxon>
        <taxon>Unionoidea</taxon>
        <taxon>Unionidae</taxon>
        <taxon>Unioninae</taxon>
        <taxon>Sinanodonta</taxon>
    </lineage>
</organism>
<keyword evidence="3" id="KW-1185">Reference proteome</keyword>
<dbReference type="AlphaFoldDB" id="A0ABD3VGE7"/>
<feature type="signal peptide" evidence="1">
    <location>
        <begin position="1"/>
        <end position="20"/>
    </location>
</feature>
<evidence type="ECO:0000313" key="3">
    <source>
        <dbReference type="Proteomes" id="UP001634394"/>
    </source>
</evidence>
<dbReference type="EMBL" id="JBJQND010000012">
    <property type="protein sequence ID" value="KAL3860649.1"/>
    <property type="molecule type" value="Genomic_DNA"/>
</dbReference>
<protein>
    <submittedName>
        <fullName evidence="2">Uncharacterized protein</fullName>
    </submittedName>
</protein>
<comment type="caution">
    <text evidence="2">The sequence shown here is derived from an EMBL/GenBank/DDBJ whole genome shotgun (WGS) entry which is preliminary data.</text>
</comment>
<evidence type="ECO:0000256" key="1">
    <source>
        <dbReference type="SAM" id="SignalP"/>
    </source>
</evidence>
<dbReference type="SUPFAM" id="SSF55394">
    <property type="entry name" value="Bactericidal permeability-increasing protein, BPI"/>
    <property type="match status" value="1"/>
</dbReference>
<reference evidence="2 3" key="1">
    <citation type="submission" date="2024-11" db="EMBL/GenBank/DDBJ databases">
        <title>Chromosome-level genome assembly of the freshwater bivalve Anodonta woodiana.</title>
        <authorList>
            <person name="Chen X."/>
        </authorList>
    </citation>
    <scope>NUCLEOTIDE SEQUENCE [LARGE SCALE GENOMIC DNA]</scope>
    <source>
        <strain evidence="2">MN2024</strain>
        <tissue evidence="2">Gills</tissue>
    </source>
</reference>
<sequence length="540" mass="61866">MCLSISVLFTIILSFECVLASGNDGDLMYRISQRQLNELAPMMYDNPREYFVNGFVDVCQDNIQTIVTSPFFREPEKNISVALLDRTSVKVTITYKRDLNISATYALFRRSDTVKDNRSVECQIKNAVFSVIANVGVYKTLRFRQETLDGTVTGSEFLKTFLSETCVMTLLSKVVFHIVRHKIDSIFQITYEYPDTQTDFGFLKDFDIHASLYTTAQQVESLEFWDIKSFVLWQDNTIPRLPPSIPFPVNLPQVDDAERFEVWISEKGIHKLWGDIPQFYMSYLGNQFQKVLNEYAEKNKEHKQFMAEDIFFLPMIAKVFPNSAINVVPTKLNMWTTINKNSMSLYLNLSLDLTATLASKDKNTTLNILSIDMNLQFPVQLGVNNFKLNAKLLNLGGTITIRNSAIGVIKNDLLFNLLHVAPLVYGEKMMNKLFDDPNNRSGIELYKVVRDEFDFKNLSIRLEEGYAVLEADVVPSQFHNETNGEYTWVGHYSKEDWTIVLYDTTPVQHSTPSTIRHSSGGEVGRAFSLHWILFGIFLAL</sequence>
<name>A0ABD3VGE7_SINWO</name>
<dbReference type="Gene3D" id="3.15.20.10">
    <property type="entry name" value="Bactericidal permeability-increasing protein, domain 2"/>
    <property type="match status" value="1"/>
</dbReference>
<dbReference type="InterPro" id="IPR017943">
    <property type="entry name" value="Bactericidal_perm-incr_a/b_dom"/>
</dbReference>
<dbReference type="Proteomes" id="UP001634394">
    <property type="component" value="Unassembled WGS sequence"/>
</dbReference>